<name>A0A212QQT9_9PROT</name>
<gene>
    <name evidence="1" type="ORF">SAMN07250955_102357</name>
</gene>
<dbReference type="InterPro" id="IPR007423">
    <property type="entry name" value="Sel_put"/>
</dbReference>
<dbReference type="AlphaFoldDB" id="A0A212QQT9"/>
<protein>
    <submittedName>
        <fullName evidence="1">Uncharacterized short protein YbdD, DUF466 family</fullName>
    </submittedName>
</protein>
<dbReference type="EMBL" id="FYEH01000002">
    <property type="protein sequence ID" value="SNB61703.1"/>
    <property type="molecule type" value="Genomic_DNA"/>
</dbReference>
<evidence type="ECO:0000313" key="2">
    <source>
        <dbReference type="Proteomes" id="UP000197065"/>
    </source>
</evidence>
<reference evidence="1 2" key="1">
    <citation type="submission" date="2017-06" db="EMBL/GenBank/DDBJ databases">
        <authorList>
            <person name="Kim H.J."/>
            <person name="Triplett B.A."/>
        </authorList>
    </citation>
    <scope>NUCLEOTIDE SEQUENCE [LARGE SCALE GENOMIC DNA]</scope>
    <source>
        <strain evidence="1 2">B29T1</strain>
    </source>
</reference>
<dbReference type="PANTHER" id="PTHR38453:SF1">
    <property type="entry name" value="CYTOPLASMIC PROTEIN"/>
    <property type="match status" value="1"/>
</dbReference>
<organism evidence="1 2">
    <name type="scientific">Arboricoccus pini</name>
    <dbReference type="NCBI Taxonomy" id="1963835"/>
    <lineage>
        <taxon>Bacteria</taxon>
        <taxon>Pseudomonadati</taxon>
        <taxon>Pseudomonadota</taxon>
        <taxon>Alphaproteobacteria</taxon>
        <taxon>Geminicoccales</taxon>
        <taxon>Geminicoccaceae</taxon>
        <taxon>Arboricoccus</taxon>
    </lineage>
</organism>
<dbReference type="Pfam" id="PF04328">
    <property type="entry name" value="Sel_put"/>
    <property type="match status" value="1"/>
</dbReference>
<accession>A0A212QQT9</accession>
<keyword evidence="2" id="KW-1185">Reference proteome</keyword>
<sequence>MNCLCNLGPELGRLGRRLKETANLMIGIQDYETYVAHQGRVHPERPVLSKTEFFRLMQSRRYADGSGRGLRCC</sequence>
<dbReference type="RefSeq" id="WP_088560190.1">
    <property type="nucleotide sequence ID" value="NZ_FYEH01000002.1"/>
</dbReference>
<evidence type="ECO:0000313" key="1">
    <source>
        <dbReference type="EMBL" id="SNB61703.1"/>
    </source>
</evidence>
<dbReference type="Proteomes" id="UP000197065">
    <property type="component" value="Unassembled WGS sequence"/>
</dbReference>
<proteinExistence type="predicted"/>
<dbReference type="OrthoDB" id="9814284at2"/>
<dbReference type="PANTHER" id="PTHR38453">
    <property type="entry name" value="CYTOPLASMIC PROTEIN-RELATED"/>
    <property type="match status" value="1"/>
</dbReference>